<name>A0ACC2H2J1_DALPE</name>
<reference evidence="1" key="1">
    <citation type="submission" date="2021-05" db="EMBL/GenBank/DDBJ databases">
        <authorList>
            <person name="Pan Q."/>
            <person name="Jouanno E."/>
            <person name="Zahm M."/>
            <person name="Klopp C."/>
            <person name="Cabau C."/>
            <person name="Louis A."/>
            <person name="Berthelot C."/>
            <person name="Parey E."/>
            <person name="Roest Crollius H."/>
            <person name="Montfort J."/>
            <person name="Robinson-Rechavi M."/>
            <person name="Bouchez O."/>
            <person name="Lampietro C."/>
            <person name="Lopez Roques C."/>
            <person name="Donnadieu C."/>
            <person name="Postlethwait J."/>
            <person name="Bobe J."/>
            <person name="Dillon D."/>
            <person name="Chandos A."/>
            <person name="von Hippel F."/>
            <person name="Guiguen Y."/>
        </authorList>
    </citation>
    <scope>NUCLEOTIDE SEQUENCE</scope>
    <source>
        <strain evidence="1">YG-Jan2019</strain>
    </source>
</reference>
<organism evidence="1 2">
    <name type="scientific">Dallia pectoralis</name>
    <name type="common">Alaska blackfish</name>
    <dbReference type="NCBI Taxonomy" id="75939"/>
    <lineage>
        <taxon>Eukaryota</taxon>
        <taxon>Metazoa</taxon>
        <taxon>Chordata</taxon>
        <taxon>Craniata</taxon>
        <taxon>Vertebrata</taxon>
        <taxon>Euteleostomi</taxon>
        <taxon>Actinopterygii</taxon>
        <taxon>Neopterygii</taxon>
        <taxon>Teleostei</taxon>
        <taxon>Protacanthopterygii</taxon>
        <taxon>Esociformes</taxon>
        <taxon>Umbridae</taxon>
        <taxon>Dallia</taxon>
    </lineage>
</organism>
<gene>
    <name evidence="1" type="ORF">DPEC_G00071760</name>
</gene>
<accession>A0ACC2H2J1</accession>
<dbReference type="EMBL" id="CM055733">
    <property type="protein sequence ID" value="KAJ8010127.1"/>
    <property type="molecule type" value="Genomic_DNA"/>
</dbReference>
<dbReference type="Proteomes" id="UP001157502">
    <property type="component" value="Chromosome 6"/>
</dbReference>
<evidence type="ECO:0000313" key="1">
    <source>
        <dbReference type="EMBL" id="KAJ8010127.1"/>
    </source>
</evidence>
<evidence type="ECO:0000313" key="2">
    <source>
        <dbReference type="Proteomes" id="UP001157502"/>
    </source>
</evidence>
<keyword evidence="2" id="KW-1185">Reference proteome</keyword>
<sequence length="145" mass="16010">MVTIWVWVVTIRVKAVDLKGYLSCSVGEVSVLLLIKVLTYLRSSSPHSTLSAATLVSEVGSQKMVEKMIKEELKQMEDALQQDKEQGSRGDGTSAFRPSKLRMGESGGRGRVKSTDPVAQCAEEKLKSQFLAMMWILMMPTKTAI</sequence>
<protein>
    <submittedName>
        <fullName evidence="1">Uncharacterized protein</fullName>
    </submittedName>
</protein>
<comment type="caution">
    <text evidence="1">The sequence shown here is derived from an EMBL/GenBank/DDBJ whole genome shotgun (WGS) entry which is preliminary data.</text>
</comment>
<proteinExistence type="predicted"/>